<keyword evidence="5" id="KW-1185">Reference proteome</keyword>
<accession>A0A381EB61</accession>
<feature type="domain" description="SCP" evidence="3">
    <location>
        <begin position="43"/>
        <end position="162"/>
    </location>
</feature>
<dbReference type="InterPro" id="IPR035940">
    <property type="entry name" value="CAP_sf"/>
</dbReference>
<evidence type="ECO:0000313" key="4">
    <source>
        <dbReference type="EMBL" id="SUX24244.1"/>
    </source>
</evidence>
<protein>
    <submittedName>
        <fullName evidence="4">Cysteine-rich secretory protein family</fullName>
    </submittedName>
</protein>
<keyword evidence="2" id="KW-0472">Membrane</keyword>
<dbReference type="Proteomes" id="UP000254572">
    <property type="component" value="Unassembled WGS sequence"/>
</dbReference>
<evidence type="ECO:0000256" key="1">
    <source>
        <dbReference type="SAM" id="MobiDB-lite"/>
    </source>
</evidence>
<dbReference type="PANTHER" id="PTHR31157">
    <property type="entry name" value="SCP DOMAIN-CONTAINING PROTEIN"/>
    <property type="match status" value="1"/>
</dbReference>
<sequence>MSQHSSVMQRIVKFWLPLAIVLLGIAWFSQWHYDPDKEAKAGLERLNHWRAQAGIQELRPNSALTQAAQNHAAYLGKDAHGHKENNRRNPHYTGADPQARATAAGYPAPVVENLTAGNFARSGIRSTDGLMTALYHRLALLDPDHDEAGVAWVRSRHAAFVIVQGSSRERELCAQAGSQASKRYVLTMECNGQTVKIPLDAAPRRYYIGAVKYPAGGNIEPAYDGKEIPNPMPSTKAVGNPVSIAFYGTTAPVEMRAFTLRSDKGEIRNPIILTAANDRHRLMQANEFALFAPAPLDYDTEYTAEFHYTQGGKEQTERWTFRTRKRRTLEW</sequence>
<dbReference type="PANTHER" id="PTHR31157:SF1">
    <property type="entry name" value="SCP DOMAIN-CONTAINING PROTEIN"/>
    <property type="match status" value="1"/>
</dbReference>
<keyword evidence="2" id="KW-0812">Transmembrane</keyword>
<evidence type="ECO:0000256" key="2">
    <source>
        <dbReference type="SAM" id="Phobius"/>
    </source>
</evidence>
<dbReference type="InterPro" id="IPR014044">
    <property type="entry name" value="CAP_dom"/>
</dbReference>
<keyword evidence="2" id="KW-1133">Transmembrane helix</keyword>
<gene>
    <name evidence="4" type="ORF">NCTC13294_01767</name>
</gene>
<evidence type="ECO:0000259" key="3">
    <source>
        <dbReference type="Pfam" id="PF00188"/>
    </source>
</evidence>
<organism evidence="4 5">
    <name type="scientific">Cardiobacterium valvarum</name>
    <dbReference type="NCBI Taxonomy" id="194702"/>
    <lineage>
        <taxon>Bacteria</taxon>
        <taxon>Pseudomonadati</taxon>
        <taxon>Pseudomonadota</taxon>
        <taxon>Gammaproteobacteria</taxon>
        <taxon>Cardiobacteriales</taxon>
        <taxon>Cardiobacteriaceae</taxon>
        <taxon>Cardiobacterium</taxon>
    </lineage>
</organism>
<dbReference type="SUPFAM" id="SSF55797">
    <property type="entry name" value="PR-1-like"/>
    <property type="match status" value="1"/>
</dbReference>
<dbReference type="EMBL" id="UFUW01000001">
    <property type="protein sequence ID" value="SUX24244.1"/>
    <property type="molecule type" value="Genomic_DNA"/>
</dbReference>
<dbReference type="AlphaFoldDB" id="A0A381EB61"/>
<feature type="region of interest" description="Disordered" evidence="1">
    <location>
        <begin position="79"/>
        <end position="99"/>
    </location>
</feature>
<name>A0A381EB61_9GAMM</name>
<dbReference type="Gene3D" id="3.40.33.10">
    <property type="entry name" value="CAP"/>
    <property type="match status" value="1"/>
</dbReference>
<reference evidence="4 5" key="1">
    <citation type="submission" date="2018-06" db="EMBL/GenBank/DDBJ databases">
        <authorList>
            <consortium name="Pathogen Informatics"/>
            <person name="Doyle S."/>
        </authorList>
    </citation>
    <scope>NUCLEOTIDE SEQUENCE [LARGE SCALE GENOMIC DNA]</scope>
    <source>
        <strain evidence="4 5">NCTC13294</strain>
    </source>
</reference>
<dbReference type="CDD" id="cd05379">
    <property type="entry name" value="CAP_bacterial"/>
    <property type="match status" value="1"/>
</dbReference>
<dbReference type="Pfam" id="PF00188">
    <property type="entry name" value="CAP"/>
    <property type="match status" value="1"/>
</dbReference>
<evidence type="ECO:0000313" key="5">
    <source>
        <dbReference type="Proteomes" id="UP000254572"/>
    </source>
</evidence>
<feature type="transmembrane region" description="Helical" evidence="2">
    <location>
        <begin position="12"/>
        <end position="33"/>
    </location>
</feature>
<proteinExistence type="predicted"/>